<evidence type="ECO:0000313" key="8">
    <source>
        <dbReference type="Proteomes" id="UP000094793"/>
    </source>
</evidence>
<protein>
    <submittedName>
        <fullName evidence="3">DUF3870 domain-containing protein</fullName>
    </submittedName>
</protein>
<evidence type="ECO:0000313" key="6">
    <source>
        <dbReference type="EMBL" id="SMX77348.1"/>
    </source>
</evidence>
<accession>A0A2A3Z7W4</accession>
<dbReference type="GeneID" id="60907582"/>
<dbReference type="Proteomes" id="UP000217564">
    <property type="component" value="Unassembled WGS sequence"/>
</dbReference>
<feature type="domain" description="DUF3870" evidence="1">
    <location>
        <begin position="6"/>
        <end position="97"/>
    </location>
</feature>
<dbReference type="InterPro" id="IPR024617">
    <property type="entry name" value="DUF3870"/>
</dbReference>
<dbReference type="eggNOG" id="ENOG5032YR6">
    <property type="taxonomic scope" value="Bacteria"/>
</dbReference>
<dbReference type="Proteomes" id="UP000234525">
    <property type="component" value="Unassembled WGS sequence"/>
</dbReference>
<gene>
    <name evidence="5" type="ORF">BAUR9175_00716</name>
    <name evidence="7" type="ORF">BAUR920_03192</name>
    <name evidence="4" type="ORF">BAURA63_00146</name>
    <name evidence="6" type="ORF">BAURA86_00842</name>
    <name evidence="2" type="ORF">BLSMQ_3315</name>
    <name evidence="3" type="ORF">CIK64_04260</name>
</gene>
<dbReference type="Proteomes" id="UP000234327">
    <property type="component" value="Unassembled WGS sequence"/>
</dbReference>
<dbReference type="EMBL" id="FXZI01000002">
    <property type="protein sequence ID" value="SMX77348.1"/>
    <property type="molecule type" value="Genomic_DNA"/>
</dbReference>
<evidence type="ECO:0000259" key="1">
    <source>
        <dbReference type="Pfam" id="PF12986"/>
    </source>
</evidence>
<dbReference type="EMBL" id="NRGP01000005">
    <property type="protein sequence ID" value="PCC47710.1"/>
    <property type="molecule type" value="Genomic_DNA"/>
</dbReference>
<dbReference type="AlphaFoldDB" id="A0A1D7W7R5"/>
<reference evidence="11 12" key="4">
    <citation type="submission" date="2017-03" db="EMBL/GenBank/DDBJ databases">
        <authorList>
            <person name="Afonso C.L."/>
            <person name="Miller P.J."/>
            <person name="Scott M.A."/>
            <person name="Spackman E."/>
            <person name="Goraichik I."/>
            <person name="Dimitrov K.M."/>
            <person name="Suarez D.L."/>
            <person name="Swayne D.E."/>
        </authorList>
    </citation>
    <scope>NUCLEOTIDE SEQUENCE [LARGE SCALE GENOMIC DNA]</scope>
    <source>
        <strain evidence="4">6</strain>
        <strain evidence="12">6(3)</strain>
        <strain evidence="6">8</strain>
        <strain evidence="11">8(6)</strain>
        <strain evidence="5">ATCC 9175</strain>
        <strain evidence="7">CNRZ 920</strain>
    </source>
</reference>
<dbReference type="EMBL" id="CP017150">
    <property type="protein sequence ID" value="AOP55015.1"/>
    <property type="molecule type" value="Genomic_DNA"/>
</dbReference>
<keyword evidence="13" id="KW-1185">Reference proteome</keyword>
<evidence type="ECO:0000313" key="10">
    <source>
        <dbReference type="Proteomes" id="UP000234289"/>
    </source>
</evidence>
<dbReference type="Proteomes" id="UP000234289">
    <property type="component" value="Unassembled WGS sequence"/>
</dbReference>
<dbReference type="PATRIC" id="fig|1703.10.peg.3423"/>
<reference evidence="3 9" key="3">
    <citation type="journal article" date="2017" name="Elife">
        <title>Extensive horizontal gene transfer in cheese-associated bacteria.</title>
        <authorList>
            <person name="Bonham K.S."/>
            <person name="Wolfe B.E."/>
            <person name="Dutton R.J."/>
        </authorList>
    </citation>
    <scope>NUCLEOTIDE SEQUENCE [LARGE SCALE GENOMIC DNA]</scope>
    <source>
        <strain evidence="3 9">947_7</strain>
    </source>
</reference>
<evidence type="ECO:0000313" key="9">
    <source>
        <dbReference type="Proteomes" id="UP000217564"/>
    </source>
</evidence>
<reference evidence="8" key="2">
    <citation type="submission" date="2016-09" db="EMBL/GenBank/DDBJ databases">
        <title>Complete Genome Sequence of Brevibacterium linens SMQ-1335.</title>
        <authorList>
            <person name="de Melo A.G."/>
            <person name="Labrie S.J."/>
            <person name="Dumaresq J."/>
            <person name="Roberts R.J."/>
            <person name="Tremblay D.M."/>
            <person name="Moineau S."/>
        </authorList>
    </citation>
    <scope>NUCLEOTIDE SEQUENCE [LARGE SCALE GENOMIC DNA]</scope>
    <source>
        <strain evidence="8">SMQ-1335</strain>
    </source>
</reference>
<sequence>MTSSIYLTGEAKAPSNNPIMAQYGLFYIAFEIEADTHRVLDVDCSATLALTRKFIRSLFIDADITDTGRLTESITARYHGSSQKALIVAVNNAAKKYHELPTSS</sequence>
<dbReference type="EMBL" id="FXZG01000024">
    <property type="protein sequence ID" value="SMX98976.1"/>
    <property type="molecule type" value="Genomic_DNA"/>
</dbReference>
<dbReference type="EMBL" id="FXYZ01000001">
    <property type="protein sequence ID" value="SMX62889.1"/>
    <property type="molecule type" value="Genomic_DNA"/>
</dbReference>
<reference evidence="10 13" key="5">
    <citation type="submission" date="2017-03" db="EMBL/GenBank/DDBJ databases">
        <authorList>
            <person name="Monnet C."/>
        </authorList>
    </citation>
    <scope>NUCLEOTIDE SEQUENCE [LARGE SCALE GENOMIC DNA]</scope>
    <source>
        <strain evidence="13">ATCC 9175</strain>
        <strain evidence="10">CNRZ 920</strain>
    </source>
</reference>
<dbReference type="Pfam" id="PF12986">
    <property type="entry name" value="DUF3870"/>
    <property type="match status" value="1"/>
</dbReference>
<evidence type="ECO:0000313" key="5">
    <source>
        <dbReference type="EMBL" id="SMX68319.1"/>
    </source>
</evidence>
<accession>A0A1D7W7R5</accession>
<evidence type="ECO:0000313" key="7">
    <source>
        <dbReference type="EMBL" id="SMX98976.1"/>
    </source>
</evidence>
<evidence type="ECO:0000313" key="3">
    <source>
        <dbReference type="EMBL" id="PCC47710.1"/>
    </source>
</evidence>
<evidence type="ECO:0000313" key="11">
    <source>
        <dbReference type="Proteomes" id="UP000234300"/>
    </source>
</evidence>
<organism evidence="2 8">
    <name type="scientific">Brevibacterium aurantiacum</name>
    <dbReference type="NCBI Taxonomy" id="273384"/>
    <lineage>
        <taxon>Bacteria</taxon>
        <taxon>Bacillati</taxon>
        <taxon>Actinomycetota</taxon>
        <taxon>Actinomycetes</taxon>
        <taxon>Micrococcales</taxon>
        <taxon>Brevibacteriaceae</taxon>
        <taxon>Brevibacterium</taxon>
    </lineage>
</organism>
<dbReference type="OrthoDB" id="88363at2"/>
<evidence type="ECO:0000313" key="12">
    <source>
        <dbReference type="Proteomes" id="UP000234327"/>
    </source>
</evidence>
<dbReference type="RefSeq" id="WP_069600892.1">
    <property type="nucleotide sequence ID" value="NZ_BJME01000004.1"/>
</dbReference>
<evidence type="ECO:0000313" key="13">
    <source>
        <dbReference type="Proteomes" id="UP000234525"/>
    </source>
</evidence>
<dbReference type="Proteomes" id="UP000094793">
    <property type="component" value="Chromosome"/>
</dbReference>
<name>A0A1D7W7R5_BREAU</name>
<evidence type="ECO:0000313" key="2">
    <source>
        <dbReference type="EMBL" id="AOP55015.1"/>
    </source>
</evidence>
<accession>A0A2H1HZF1</accession>
<reference evidence="2" key="1">
    <citation type="submission" date="2016-09" db="EMBL/GenBank/DDBJ databases">
        <title>Complete Genome Sequence of Brevibacterium aurantiacum SMQ-1335.</title>
        <authorList>
            <person name="de Melo A.G."/>
            <person name="Labrie S.J."/>
            <person name="Dumaresq J."/>
            <person name="Roberts R.J."/>
            <person name="Tremblay D.M."/>
            <person name="Moineau S."/>
        </authorList>
    </citation>
    <scope>NUCLEOTIDE SEQUENCE</scope>
    <source>
        <strain evidence="2">SMQ-1335</strain>
    </source>
</reference>
<evidence type="ECO:0000313" key="4">
    <source>
        <dbReference type="EMBL" id="SMX62889.1"/>
    </source>
</evidence>
<proteinExistence type="predicted"/>
<dbReference type="KEGG" id="blin:BLSMQ_3315"/>
<dbReference type="EMBL" id="FXZB01000003">
    <property type="protein sequence ID" value="SMX68319.1"/>
    <property type="molecule type" value="Genomic_DNA"/>
</dbReference>
<dbReference type="Proteomes" id="UP000234300">
    <property type="component" value="Unassembled WGS sequence"/>
</dbReference>